<comment type="similarity">
    <text evidence="1">Belongs to the RutC family.</text>
</comment>
<dbReference type="Pfam" id="PF01042">
    <property type="entry name" value="Ribonuc_L-PSP"/>
    <property type="match status" value="1"/>
</dbReference>
<dbReference type="FunFam" id="3.30.1330.40:FF:000001">
    <property type="entry name" value="L-PSP family endoribonuclease"/>
    <property type="match status" value="1"/>
</dbReference>
<dbReference type="EMBL" id="FAXC01000124">
    <property type="protein sequence ID" value="CUV08762.1"/>
    <property type="molecule type" value="Genomic_DNA"/>
</dbReference>
<organism evidence="2">
    <name type="scientific">hydrothermal vent metagenome</name>
    <dbReference type="NCBI Taxonomy" id="652676"/>
    <lineage>
        <taxon>unclassified sequences</taxon>
        <taxon>metagenomes</taxon>
        <taxon>ecological metagenomes</taxon>
    </lineage>
</organism>
<dbReference type="GO" id="GO:0005829">
    <property type="term" value="C:cytosol"/>
    <property type="evidence" value="ECO:0007669"/>
    <property type="project" value="TreeGrafter"/>
</dbReference>
<dbReference type="NCBIfam" id="TIGR00004">
    <property type="entry name" value="Rid family detoxifying hydrolase"/>
    <property type="match status" value="1"/>
</dbReference>
<dbReference type="InterPro" id="IPR035959">
    <property type="entry name" value="RutC-like_sf"/>
</dbReference>
<name>A0A160VER5_9ZZZZ</name>
<dbReference type="SUPFAM" id="SSF55298">
    <property type="entry name" value="YjgF-like"/>
    <property type="match status" value="1"/>
</dbReference>
<protein>
    <submittedName>
        <fullName evidence="2">Endoribonuclease L-PSP</fullName>
    </submittedName>
</protein>
<dbReference type="Gene3D" id="3.30.1330.40">
    <property type="entry name" value="RutC-like"/>
    <property type="match status" value="1"/>
</dbReference>
<evidence type="ECO:0000256" key="1">
    <source>
        <dbReference type="ARBA" id="ARBA00010552"/>
    </source>
</evidence>
<dbReference type="CDD" id="cd00448">
    <property type="entry name" value="YjgF_YER057c_UK114_family"/>
    <property type="match status" value="1"/>
</dbReference>
<dbReference type="PROSITE" id="PS01094">
    <property type="entry name" value="UPF0076"/>
    <property type="match status" value="1"/>
</dbReference>
<gene>
    <name evidence="2" type="ORF">MGWOODY_Mmi2344</name>
</gene>
<dbReference type="InterPro" id="IPR019897">
    <property type="entry name" value="RidA_CS"/>
</dbReference>
<proteinExistence type="inferred from homology"/>
<dbReference type="PANTHER" id="PTHR11803:SF58">
    <property type="entry name" value="PROTEIN HMF1-RELATED"/>
    <property type="match status" value="1"/>
</dbReference>
<dbReference type="InterPro" id="IPR006056">
    <property type="entry name" value="RidA"/>
</dbReference>
<sequence length="127" mass="13744">MDRKVISDAHAPSPIGPYNQAVISNGFVFTAGQIAIDPDTGQLVEGDLTSRVEQVFRNLSAILERAGSDLSKVVKFTVFLTDMGRFDEVNKVFNQYLNEDNAPARSTVEVSGLPIGTDVEIECIAAL</sequence>
<dbReference type="InterPro" id="IPR006175">
    <property type="entry name" value="YjgF/YER057c/UK114"/>
</dbReference>
<dbReference type="GO" id="GO:0005739">
    <property type="term" value="C:mitochondrion"/>
    <property type="evidence" value="ECO:0007669"/>
    <property type="project" value="TreeGrafter"/>
</dbReference>
<dbReference type="GO" id="GO:0019239">
    <property type="term" value="F:deaminase activity"/>
    <property type="evidence" value="ECO:0007669"/>
    <property type="project" value="TreeGrafter"/>
</dbReference>
<reference evidence="2" key="1">
    <citation type="submission" date="2015-10" db="EMBL/GenBank/DDBJ databases">
        <authorList>
            <person name="Gilbert D.G."/>
        </authorList>
    </citation>
    <scope>NUCLEOTIDE SEQUENCE</scope>
</reference>
<accession>A0A160VER5</accession>
<dbReference type="AlphaFoldDB" id="A0A160VER5"/>
<dbReference type="PANTHER" id="PTHR11803">
    <property type="entry name" value="2-IMINOBUTANOATE/2-IMINOPROPANOATE DEAMINASE RIDA"/>
    <property type="match status" value="1"/>
</dbReference>
<evidence type="ECO:0000313" key="2">
    <source>
        <dbReference type="EMBL" id="CUV08762.1"/>
    </source>
</evidence>